<dbReference type="InterPro" id="IPR005135">
    <property type="entry name" value="Endo/exonuclease/phosphatase"/>
</dbReference>
<evidence type="ECO:0000259" key="1">
    <source>
        <dbReference type="Pfam" id="PF03372"/>
    </source>
</evidence>
<dbReference type="PANTHER" id="PTHR14859:SF15">
    <property type="entry name" value="ENDONUCLEASE_EXONUCLEASE_PHOSPHATASE DOMAIN-CONTAINING PROTEIN"/>
    <property type="match status" value="1"/>
</dbReference>
<keyword evidence="2" id="KW-0378">Hydrolase</keyword>
<keyword evidence="2" id="KW-0540">Nuclease</keyword>
<protein>
    <submittedName>
        <fullName evidence="2">Endonuclease</fullName>
    </submittedName>
</protein>
<dbReference type="RefSeq" id="WP_229683520.1">
    <property type="nucleotide sequence ID" value="NZ_BMIU01000026.1"/>
</dbReference>
<keyword evidence="2" id="KW-0255">Endonuclease</keyword>
<sequence length="230" mass="25387">MSYNIHHGADKNEVMTYSEIGQFLKDTGADIIGLQEVDSVCSRSEKSDQMKILSEITGMDAAFGRHFAYDGGAYGLGILSKYPLEDIRNDRITSIRSNGEKRSLALLSAKVTLPSGQQILFATVHFALDQPTRLAQAKEVLQYLDSELPVMLTGDLNAVPNSEEIKLLNTKLSNTHQEGDNTFPVDDPVKKIDYIMVSRVGFKVLESHVVLSCQLSDHLPIITEMELGGE</sequence>
<dbReference type="SUPFAM" id="SSF56219">
    <property type="entry name" value="DNase I-like"/>
    <property type="match status" value="1"/>
</dbReference>
<proteinExistence type="predicted"/>
<name>A0ABQ1VBX9_9BACT</name>
<evidence type="ECO:0000313" key="3">
    <source>
        <dbReference type="Proteomes" id="UP000647339"/>
    </source>
</evidence>
<organism evidence="2 3">
    <name type="scientific">Echinicola rosea</name>
    <dbReference type="NCBI Taxonomy" id="1807691"/>
    <lineage>
        <taxon>Bacteria</taxon>
        <taxon>Pseudomonadati</taxon>
        <taxon>Bacteroidota</taxon>
        <taxon>Cytophagia</taxon>
        <taxon>Cytophagales</taxon>
        <taxon>Cyclobacteriaceae</taxon>
        <taxon>Echinicola</taxon>
    </lineage>
</organism>
<comment type="caution">
    <text evidence="2">The sequence shown here is derived from an EMBL/GenBank/DDBJ whole genome shotgun (WGS) entry which is preliminary data.</text>
</comment>
<dbReference type="Proteomes" id="UP000647339">
    <property type="component" value="Unassembled WGS sequence"/>
</dbReference>
<dbReference type="Gene3D" id="3.60.10.10">
    <property type="entry name" value="Endonuclease/exonuclease/phosphatase"/>
    <property type="match status" value="1"/>
</dbReference>
<feature type="domain" description="Endonuclease/exonuclease/phosphatase" evidence="1">
    <location>
        <begin position="1"/>
        <end position="218"/>
    </location>
</feature>
<accession>A0ABQ1VBX9</accession>
<dbReference type="EMBL" id="BMIU01000026">
    <property type="protein sequence ID" value="GGF47044.1"/>
    <property type="molecule type" value="Genomic_DNA"/>
</dbReference>
<keyword evidence="3" id="KW-1185">Reference proteome</keyword>
<dbReference type="Pfam" id="PF03372">
    <property type="entry name" value="Exo_endo_phos"/>
    <property type="match status" value="1"/>
</dbReference>
<evidence type="ECO:0000313" key="2">
    <source>
        <dbReference type="EMBL" id="GGF47044.1"/>
    </source>
</evidence>
<dbReference type="GO" id="GO:0004519">
    <property type="term" value="F:endonuclease activity"/>
    <property type="evidence" value="ECO:0007669"/>
    <property type="project" value="UniProtKB-KW"/>
</dbReference>
<dbReference type="InterPro" id="IPR051916">
    <property type="entry name" value="GPI-anchor_lipid_remodeler"/>
</dbReference>
<reference evidence="3" key="1">
    <citation type="journal article" date="2019" name="Int. J. Syst. Evol. Microbiol.">
        <title>The Global Catalogue of Microorganisms (GCM) 10K type strain sequencing project: providing services to taxonomists for standard genome sequencing and annotation.</title>
        <authorList>
            <consortium name="The Broad Institute Genomics Platform"/>
            <consortium name="The Broad Institute Genome Sequencing Center for Infectious Disease"/>
            <person name="Wu L."/>
            <person name="Ma J."/>
        </authorList>
    </citation>
    <scope>NUCLEOTIDE SEQUENCE [LARGE SCALE GENOMIC DNA]</scope>
    <source>
        <strain evidence="3">CGMCC 1.15407</strain>
    </source>
</reference>
<dbReference type="PANTHER" id="PTHR14859">
    <property type="entry name" value="CALCOFLUOR WHITE HYPERSENSITIVE PROTEIN PRECURSOR"/>
    <property type="match status" value="1"/>
</dbReference>
<gene>
    <name evidence="2" type="ORF">GCM10011339_39450</name>
</gene>
<dbReference type="InterPro" id="IPR036691">
    <property type="entry name" value="Endo/exonu/phosph_ase_sf"/>
</dbReference>